<reference evidence="9" key="1">
    <citation type="journal article" date="2021" name="Nat. Commun.">
        <title>Genetic determinants of endophytism in the Arabidopsis root mycobiome.</title>
        <authorList>
            <person name="Mesny F."/>
            <person name="Miyauchi S."/>
            <person name="Thiergart T."/>
            <person name="Pickel B."/>
            <person name="Atanasova L."/>
            <person name="Karlsson M."/>
            <person name="Huettel B."/>
            <person name="Barry K.W."/>
            <person name="Haridas S."/>
            <person name="Chen C."/>
            <person name="Bauer D."/>
            <person name="Andreopoulos W."/>
            <person name="Pangilinan J."/>
            <person name="LaButti K."/>
            <person name="Riley R."/>
            <person name="Lipzen A."/>
            <person name="Clum A."/>
            <person name="Drula E."/>
            <person name="Henrissat B."/>
            <person name="Kohler A."/>
            <person name="Grigoriev I.V."/>
            <person name="Martin F.M."/>
            <person name="Hacquard S."/>
        </authorList>
    </citation>
    <scope>NUCLEOTIDE SEQUENCE</scope>
    <source>
        <strain evidence="9">MPI-CAGE-AT-0016</strain>
    </source>
</reference>
<proteinExistence type="predicted"/>
<dbReference type="PANTHER" id="PTHR10039:SF14">
    <property type="entry name" value="NACHT DOMAIN-CONTAINING PROTEIN"/>
    <property type="match status" value="1"/>
</dbReference>
<dbReference type="PROSITE" id="PS00028">
    <property type="entry name" value="ZINC_FINGER_C2H2_1"/>
    <property type="match status" value="2"/>
</dbReference>
<keyword evidence="2" id="KW-0479">Metal-binding</keyword>
<evidence type="ECO:0000256" key="7">
    <source>
        <dbReference type="PROSITE-ProRule" id="PRU00042"/>
    </source>
</evidence>
<dbReference type="GO" id="GO:0008270">
    <property type="term" value="F:zinc ion binding"/>
    <property type="evidence" value="ECO:0007669"/>
    <property type="project" value="UniProtKB-KW"/>
</dbReference>
<comment type="caution">
    <text evidence="9">The sequence shown here is derived from an EMBL/GenBank/DDBJ whole genome shotgun (WGS) entry which is preliminary data.</text>
</comment>
<dbReference type="AlphaFoldDB" id="A0A8K0X2C3"/>
<feature type="domain" description="C2H2-type" evidence="8">
    <location>
        <begin position="924"/>
        <end position="950"/>
    </location>
</feature>
<evidence type="ECO:0000256" key="6">
    <source>
        <dbReference type="ARBA" id="ARBA00023242"/>
    </source>
</evidence>
<dbReference type="Proteomes" id="UP000813385">
    <property type="component" value="Unassembled WGS sequence"/>
</dbReference>
<dbReference type="EMBL" id="JAGPXD010000003">
    <property type="protein sequence ID" value="KAH7361467.1"/>
    <property type="molecule type" value="Genomic_DNA"/>
</dbReference>
<dbReference type="Gene3D" id="3.40.50.300">
    <property type="entry name" value="P-loop containing nucleotide triphosphate hydrolases"/>
    <property type="match status" value="1"/>
</dbReference>
<dbReference type="GO" id="GO:0005634">
    <property type="term" value="C:nucleus"/>
    <property type="evidence" value="ECO:0007669"/>
    <property type="project" value="UniProtKB-SubCell"/>
</dbReference>
<dbReference type="InterPro" id="IPR027417">
    <property type="entry name" value="P-loop_NTPase"/>
</dbReference>
<dbReference type="SUPFAM" id="SSF52540">
    <property type="entry name" value="P-loop containing nucleoside triphosphate hydrolases"/>
    <property type="match status" value="1"/>
</dbReference>
<evidence type="ECO:0000256" key="4">
    <source>
        <dbReference type="ARBA" id="ARBA00022771"/>
    </source>
</evidence>
<comment type="subcellular location">
    <subcellularLocation>
        <location evidence="1">Nucleus</location>
    </subcellularLocation>
</comment>
<evidence type="ECO:0000256" key="2">
    <source>
        <dbReference type="ARBA" id="ARBA00022723"/>
    </source>
</evidence>
<dbReference type="FunFam" id="3.30.160.60:FF:000145">
    <property type="entry name" value="Zinc finger protein 574"/>
    <property type="match status" value="1"/>
</dbReference>
<dbReference type="PROSITE" id="PS50157">
    <property type="entry name" value="ZINC_FINGER_C2H2_2"/>
    <property type="match status" value="2"/>
</dbReference>
<evidence type="ECO:0000256" key="5">
    <source>
        <dbReference type="ARBA" id="ARBA00022833"/>
    </source>
</evidence>
<gene>
    <name evidence="9" type="ORF">B0T11DRAFT_74811</name>
</gene>
<keyword evidence="6" id="KW-0539">Nucleus</keyword>
<name>A0A8K0X2C3_9PEZI</name>
<dbReference type="Gene3D" id="3.30.160.60">
    <property type="entry name" value="Classic Zinc Finger"/>
    <property type="match status" value="2"/>
</dbReference>
<evidence type="ECO:0000256" key="3">
    <source>
        <dbReference type="ARBA" id="ARBA00022737"/>
    </source>
</evidence>
<evidence type="ECO:0000259" key="8">
    <source>
        <dbReference type="PROSITE" id="PS50157"/>
    </source>
</evidence>
<organism evidence="9 10">
    <name type="scientific">Plectosphaerella cucumerina</name>
    <dbReference type="NCBI Taxonomy" id="40658"/>
    <lineage>
        <taxon>Eukaryota</taxon>
        <taxon>Fungi</taxon>
        <taxon>Dikarya</taxon>
        <taxon>Ascomycota</taxon>
        <taxon>Pezizomycotina</taxon>
        <taxon>Sordariomycetes</taxon>
        <taxon>Hypocreomycetidae</taxon>
        <taxon>Glomerellales</taxon>
        <taxon>Plectosphaerellaceae</taxon>
        <taxon>Plectosphaerella</taxon>
    </lineage>
</organism>
<dbReference type="OrthoDB" id="21416at2759"/>
<evidence type="ECO:0000256" key="1">
    <source>
        <dbReference type="ARBA" id="ARBA00004123"/>
    </source>
</evidence>
<dbReference type="FunFam" id="3.30.160.60:FF:000202">
    <property type="entry name" value="Zinc finger protein 574"/>
    <property type="match status" value="1"/>
</dbReference>
<accession>A0A8K0X2C3</accession>
<dbReference type="SMART" id="SM00355">
    <property type="entry name" value="ZnF_C2H2"/>
    <property type="match status" value="4"/>
</dbReference>
<sequence length="950" mass="107203">MESPPRHHARALQNTLDDFRAWLSHAQDAEFASASFDDLRKALLDIQDEQDRRRTMMNLTRIGPYLVALDTLDAALASFLPPDVARSLMAFVWGPTRWLVTTASAEDYAFDLLLDLYQKLGTEMAFLRADDTSTWLSHDSRVLLVDLYQDVIFMNKTILVFFRRPSWQKIFRPCWHDLADVFDALVRAASMQTELAEFLTLQHERGTAGNLPEIQEYSRRRAVFLADLERTKAAKQGSQKAAVSRWILASTRNRDLHDLYQSERRAWPGSGNWLLNHSLVHSWMRTDDASGSRVWLDGEPGIGKTMLASTLIDSCTSLKGTGAIPPDSEVYYFYCQGTDPGSDTGLGFAKVMVSQLLAYQQDLLPVFIDAAKTSGQVTLTSTDRARELLSLGLETERRQYFIVDGLDACEFPRARNIVSTLNQILRDKSLLPGASKARVLLTGCLTHELKTLLGGDVVATQLRPDDVQEDIGRFARTSLLSLQPKLSNLSEVDIGYIQRKVVQQSRGNFLRARLVVEILLLQPTKDDLLRAVSYTATAGSIRDLCSKIAETINDGLRLKSNGHVVIANTLIAWFGGAKRPLVWHEMESICRLHWAPDSSGNSSRNILLEVLEAYRPVLRVTSSREVHWVHETARHYITSADQQAQFNLAIFCLSYLSGPTFSPDCPMDVRDKEARRGNLALQDYAAAHWADHVEDLLGNHQTVFRQQHYEAAFGNVLKAFVSSHRHSLEDEPASRDAAARCASFSEYSFYNELCLLYRHVFRYRHGDAADPALPLGIASISQALELNRTAIEKLTTSPSQDDRDAAAAHYGTMIFKCKIPTCPAFLDGFPVEIERAAHLNRHDRPFPCPLDRCTQAPFGFTSKKDQERHIRHYHPEHSDQPPAFVQPTRRIEDARFVCDICGKAFTRNINLKGHMRSHFGDRPYACSSCGKAFTRLNDCRRHEKIHEKKG</sequence>
<dbReference type="InterPro" id="IPR056884">
    <property type="entry name" value="NPHP3-like_N"/>
</dbReference>
<dbReference type="InterPro" id="IPR036236">
    <property type="entry name" value="Znf_C2H2_sf"/>
</dbReference>
<keyword evidence="4 7" id="KW-0863">Zinc-finger</keyword>
<evidence type="ECO:0000313" key="10">
    <source>
        <dbReference type="Proteomes" id="UP000813385"/>
    </source>
</evidence>
<feature type="domain" description="C2H2-type" evidence="8">
    <location>
        <begin position="896"/>
        <end position="923"/>
    </location>
</feature>
<keyword evidence="5" id="KW-0862">Zinc</keyword>
<dbReference type="Pfam" id="PF00096">
    <property type="entry name" value="zf-C2H2"/>
    <property type="match status" value="1"/>
</dbReference>
<protein>
    <recommendedName>
        <fullName evidence="8">C2H2-type domain-containing protein</fullName>
    </recommendedName>
</protein>
<dbReference type="Pfam" id="PF24883">
    <property type="entry name" value="NPHP3_N"/>
    <property type="match status" value="1"/>
</dbReference>
<evidence type="ECO:0000313" key="9">
    <source>
        <dbReference type="EMBL" id="KAH7361467.1"/>
    </source>
</evidence>
<dbReference type="PANTHER" id="PTHR10039">
    <property type="entry name" value="AMELOGENIN"/>
    <property type="match status" value="1"/>
</dbReference>
<dbReference type="GO" id="GO:0032502">
    <property type="term" value="P:developmental process"/>
    <property type="evidence" value="ECO:0007669"/>
    <property type="project" value="UniProtKB-ARBA"/>
</dbReference>
<keyword evidence="3" id="KW-0677">Repeat</keyword>
<dbReference type="SUPFAM" id="SSF57667">
    <property type="entry name" value="beta-beta-alpha zinc fingers"/>
    <property type="match status" value="1"/>
</dbReference>
<dbReference type="InterPro" id="IPR013087">
    <property type="entry name" value="Znf_C2H2_type"/>
</dbReference>
<keyword evidence="10" id="KW-1185">Reference proteome</keyword>